<gene>
    <name evidence="2" type="ORF">H9875_06235</name>
</gene>
<reference evidence="2" key="1">
    <citation type="journal article" date="2021" name="PeerJ">
        <title>Extensive microbial diversity within the chicken gut microbiome revealed by metagenomics and culture.</title>
        <authorList>
            <person name="Gilroy R."/>
            <person name="Ravi A."/>
            <person name="Getino M."/>
            <person name="Pursley I."/>
            <person name="Horton D.L."/>
            <person name="Alikhan N.F."/>
            <person name="Baker D."/>
            <person name="Gharbi K."/>
            <person name="Hall N."/>
            <person name="Watson M."/>
            <person name="Adriaenssens E.M."/>
            <person name="Foster-Nyarko E."/>
            <person name="Jarju S."/>
            <person name="Secka A."/>
            <person name="Antonio M."/>
            <person name="Oren A."/>
            <person name="Chaudhuri R.R."/>
            <person name="La Ragione R."/>
            <person name="Hildebrand F."/>
            <person name="Pallen M.J."/>
        </authorList>
    </citation>
    <scope>NUCLEOTIDE SEQUENCE</scope>
    <source>
        <strain evidence="2">CHK173-259</strain>
    </source>
</reference>
<evidence type="ECO:0000313" key="3">
    <source>
        <dbReference type="Proteomes" id="UP000886822"/>
    </source>
</evidence>
<proteinExistence type="predicted"/>
<dbReference type="EMBL" id="DXGJ01000046">
    <property type="protein sequence ID" value="HIW72210.1"/>
    <property type="molecule type" value="Genomic_DNA"/>
</dbReference>
<feature type="transmembrane region" description="Helical" evidence="1">
    <location>
        <begin position="39"/>
        <end position="59"/>
    </location>
</feature>
<sequence length="90" mass="10326">MLRQFTRLPDGWLFFAGYCLIVLGYVLFGLLTSVSDTPFLVLVITYFVVAFILTVIKVVGLRRMELSQLNFLVFEFMTIFGFILLLATCE</sequence>
<keyword evidence="1" id="KW-0812">Transmembrane</keyword>
<name>A0A9D1U5U6_9LACO</name>
<dbReference type="Proteomes" id="UP000886822">
    <property type="component" value="Unassembled WGS sequence"/>
</dbReference>
<evidence type="ECO:0000313" key="2">
    <source>
        <dbReference type="EMBL" id="HIW72210.1"/>
    </source>
</evidence>
<protein>
    <submittedName>
        <fullName evidence="2">Uncharacterized protein</fullName>
    </submittedName>
</protein>
<feature type="transmembrane region" description="Helical" evidence="1">
    <location>
        <begin position="12"/>
        <end position="33"/>
    </location>
</feature>
<dbReference type="AlphaFoldDB" id="A0A9D1U5U6"/>
<feature type="transmembrane region" description="Helical" evidence="1">
    <location>
        <begin position="71"/>
        <end position="88"/>
    </location>
</feature>
<organism evidence="2 3">
    <name type="scientific">Candidatus Levilactobacillus faecigallinarum</name>
    <dbReference type="NCBI Taxonomy" id="2838638"/>
    <lineage>
        <taxon>Bacteria</taxon>
        <taxon>Bacillati</taxon>
        <taxon>Bacillota</taxon>
        <taxon>Bacilli</taxon>
        <taxon>Lactobacillales</taxon>
        <taxon>Lactobacillaceae</taxon>
        <taxon>Levilactobacillus</taxon>
    </lineage>
</organism>
<accession>A0A9D1U5U6</accession>
<keyword evidence="1" id="KW-0472">Membrane</keyword>
<evidence type="ECO:0000256" key="1">
    <source>
        <dbReference type="SAM" id="Phobius"/>
    </source>
</evidence>
<comment type="caution">
    <text evidence="2">The sequence shown here is derived from an EMBL/GenBank/DDBJ whole genome shotgun (WGS) entry which is preliminary data.</text>
</comment>
<keyword evidence="1" id="KW-1133">Transmembrane helix</keyword>
<reference evidence="2" key="2">
    <citation type="submission" date="2021-04" db="EMBL/GenBank/DDBJ databases">
        <authorList>
            <person name="Gilroy R."/>
        </authorList>
    </citation>
    <scope>NUCLEOTIDE SEQUENCE</scope>
    <source>
        <strain evidence="2">CHK173-259</strain>
    </source>
</reference>